<organism evidence="1">
    <name type="scientific">Rhizophora mucronata</name>
    <name type="common">Asiatic mangrove</name>
    <dbReference type="NCBI Taxonomy" id="61149"/>
    <lineage>
        <taxon>Eukaryota</taxon>
        <taxon>Viridiplantae</taxon>
        <taxon>Streptophyta</taxon>
        <taxon>Embryophyta</taxon>
        <taxon>Tracheophyta</taxon>
        <taxon>Spermatophyta</taxon>
        <taxon>Magnoliopsida</taxon>
        <taxon>eudicotyledons</taxon>
        <taxon>Gunneridae</taxon>
        <taxon>Pentapetalae</taxon>
        <taxon>rosids</taxon>
        <taxon>fabids</taxon>
        <taxon>Malpighiales</taxon>
        <taxon>Rhizophoraceae</taxon>
        <taxon>Rhizophora</taxon>
    </lineage>
</organism>
<proteinExistence type="predicted"/>
<dbReference type="EMBL" id="GGEC01064014">
    <property type="protein sequence ID" value="MBX44498.1"/>
    <property type="molecule type" value="Transcribed_RNA"/>
</dbReference>
<evidence type="ECO:0000313" key="1">
    <source>
        <dbReference type="EMBL" id="MBX44498.1"/>
    </source>
</evidence>
<protein>
    <submittedName>
        <fullName evidence="1">Uncharacterized protein</fullName>
    </submittedName>
</protein>
<accession>A0A2P2NPS3</accession>
<dbReference type="AlphaFoldDB" id="A0A2P2NPS3"/>
<name>A0A2P2NPS3_RHIMU</name>
<reference evidence="1" key="1">
    <citation type="submission" date="2018-02" db="EMBL/GenBank/DDBJ databases">
        <title>Rhizophora mucronata_Transcriptome.</title>
        <authorList>
            <person name="Meera S.P."/>
            <person name="Sreeshan A."/>
            <person name="Augustine A."/>
        </authorList>
    </citation>
    <scope>NUCLEOTIDE SEQUENCE</scope>
    <source>
        <tissue evidence="1">Leaf</tissue>
    </source>
</reference>
<sequence length="21" mass="2590">MPLTFYHNDEKNCYRVSKCKI</sequence>